<dbReference type="InterPro" id="IPR029063">
    <property type="entry name" value="SAM-dependent_MTases_sf"/>
</dbReference>
<dbReference type="EMBL" id="FZOC01000003">
    <property type="protein sequence ID" value="SNR92914.1"/>
    <property type="molecule type" value="Genomic_DNA"/>
</dbReference>
<dbReference type="OrthoDB" id="5319472at2"/>
<organism evidence="1 2">
    <name type="scientific">Humidesulfovibrio mexicanus</name>
    <dbReference type="NCBI Taxonomy" id="147047"/>
    <lineage>
        <taxon>Bacteria</taxon>
        <taxon>Pseudomonadati</taxon>
        <taxon>Thermodesulfobacteriota</taxon>
        <taxon>Desulfovibrionia</taxon>
        <taxon>Desulfovibrionales</taxon>
        <taxon>Desulfovibrionaceae</taxon>
        <taxon>Humidesulfovibrio</taxon>
    </lineage>
</organism>
<keyword evidence="1" id="KW-0808">Transferase</keyword>
<accession>A0A239ACY1</accession>
<dbReference type="GO" id="GO:0032259">
    <property type="term" value="P:methylation"/>
    <property type="evidence" value="ECO:0007669"/>
    <property type="project" value="UniProtKB-KW"/>
</dbReference>
<keyword evidence="2" id="KW-1185">Reference proteome</keyword>
<name>A0A239ACY1_9BACT</name>
<dbReference type="Proteomes" id="UP000198324">
    <property type="component" value="Unassembled WGS sequence"/>
</dbReference>
<reference evidence="1 2" key="1">
    <citation type="submission" date="2017-06" db="EMBL/GenBank/DDBJ databases">
        <authorList>
            <person name="Kim H.J."/>
            <person name="Triplett B.A."/>
        </authorList>
    </citation>
    <scope>NUCLEOTIDE SEQUENCE [LARGE SCALE GENOMIC DNA]</scope>
    <source>
        <strain evidence="1 2">DSM 13116</strain>
    </source>
</reference>
<dbReference type="AlphaFoldDB" id="A0A239ACY1"/>
<protein>
    <submittedName>
        <fullName evidence="1">Methyltransferase domain-containing protein</fullName>
    </submittedName>
</protein>
<sequence length="233" mass="25638">MERKKQDYLEVVYTKSAKPLTAYPDNLARFFMGRYGLRPGMSLLDVGCGRGEMLGAFSRLGLDCSGLDMAPSAGSLAPGVPVRLCNVTAETFPVPDASCDAVIMKSVIEHMVDPTPLLAEVKRVLKPGGLILVLTPDWASVWRVFFEDATHVHPYMAKGIAEALAMHGFEQAQSEQFCHHELLWETGPVRILADLLYAVLSVPMARRLAKATGVKFLRWAVERQLLATGRRPA</sequence>
<dbReference type="Gene3D" id="3.40.50.150">
    <property type="entry name" value="Vaccinia Virus protein VP39"/>
    <property type="match status" value="1"/>
</dbReference>
<dbReference type="RefSeq" id="WP_089274178.1">
    <property type="nucleotide sequence ID" value="NZ_FZOC01000003.1"/>
</dbReference>
<gene>
    <name evidence="1" type="ORF">SAMN04488503_1979</name>
</gene>
<dbReference type="SUPFAM" id="SSF53335">
    <property type="entry name" value="S-adenosyl-L-methionine-dependent methyltransferases"/>
    <property type="match status" value="1"/>
</dbReference>
<keyword evidence="1" id="KW-0489">Methyltransferase</keyword>
<dbReference type="Pfam" id="PF13489">
    <property type="entry name" value="Methyltransf_23"/>
    <property type="match status" value="1"/>
</dbReference>
<proteinExistence type="predicted"/>
<dbReference type="PANTHER" id="PTHR43591:SF24">
    <property type="entry name" value="2-METHOXY-6-POLYPRENYL-1,4-BENZOQUINOL METHYLASE, MITOCHONDRIAL"/>
    <property type="match status" value="1"/>
</dbReference>
<dbReference type="GO" id="GO:0008168">
    <property type="term" value="F:methyltransferase activity"/>
    <property type="evidence" value="ECO:0007669"/>
    <property type="project" value="UniProtKB-KW"/>
</dbReference>
<dbReference type="CDD" id="cd02440">
    <property type="entry name" value="AdoMet_MTases"/>
    <property type="match status" value="1"/>
</dbReference>
<dbReference type="PANTHER" id="PTHR43591">
    <property type="entry name" value="METHYLTRANSFERASE"/>
    <property type="match status" value="1"/>
</dbReference>
<evidence type="ECO:0000313" key="1">
    <source>
        <dbReference type="EMBL" id="SNR92914.1"/>
    </source>
</evidence>
<evidence type="ECO:0000313" key="2">
    <source>
        <dbReference type="Proteomes" id="UP000198324"/>
    </source>
</evidence>